<gene>
    <name evidence="4" type="ORF">FVF58_24620</name>
</gene>
<sequence>MNTNLAAAQIGGKQQNETLATSDGLTGFLEQQQNMNGALRLDQATIVLVEDDPDSRESLTLLLEAEGAHVCAAADAEEGVEAALRLSPDAVVCDLDLPAMDGFYLIQRLRDHEIRSDQTPSVAVALTGHTDDAYRLRSIGEGFQHFMTKPALPDDLVTLLHDAIVARAAG</sequence>
<dbReference type="SUPFAM" id="SSF52172">
    <property type="entry name" value="CheY-like"/>
    <property type="match status" value="1"/>
</dbReference>
<dbReference type="InterPro" id="IPR050595">
    <property type="entry name" value="Bact_response_regulator"/>
</dbReference>
<evidence type="ECO:0000256" key="1">
    <source>
        <dbReference type="ARBA" id="ARBA00022553"/>
    </source>
</evidence>
<dbReference type="PANTHER" id="PTHR44591">
    <property type="entry name" value="STRESS RESPONSE REGULATOR PROTEIN 1"/>
    <property type="match status" value="1"/>
</dbReference>
<dbReference type="PROSITE" id="PS50110">
    <property type="entry name" value="RESPONSE_REGULATORY"/>
    <property type="match status" value="1"/>
</dbReference>
<dbReference type="Gene3D" id="3.40.50.2300">
    <property type="match status" value="1"/>
</dbReference>
<proteinExistence type="predicted"/>
<feature type="modified residue" description="4-aspartylphosphate" evidence="2">
    <location>
        <position position="94"/>
    </location>
</feature>
<dbReference type="Proteomes" id="UP000325273">
    <property type="component" value="Unassembled WGS sequence"/>
</dbReference>
<dbReference type="Pfam" id="PF00072">
    <property type="entry name" value="Response_reg"/>
    <property type="match status" value="1"/>
</dbReference>
<evidence type="ECO:0000313" key="5">
    <source>
        <dbReference type="Proteomes" id="UP000325273"/>
    </source>
</evidence>
<dbReference type="InterPro" id="IPR001789">
    <property type="entry name" value="Sig_transdc_resp-reg_receiver"/>
</dbReference>
<evidence type="ECO:0000259" key="3">
    <source>
        <dbReference type="PROSITE" id="PS50110"/>
    </source>
</evidence>
<keyword evidence="5" id="KW-1185">Reference proteome</keyword>
<dbReference type="PANTHER" id="PTHR44591:SF3">
    <property type="entry name" value="RESPONSE REGULATORY DOMAIN-CONTAINING PROTEIN"/>
    <property type="match status" value="1"/>
</dbReference>
<dbReference type="EMBL" id="VTUZ01000017">
    <property type="protein sequence ID" value="KAA1007310.1"/>
    <property type="molecule type" value="Genomic_DNA"/>
</dbReference>
<comment type="caution">
    <text evidence="4">The sequence shown here is derived from an EMBL/GenBank/DDBJ whole genome shotgun (WGS) entry which is preliminary data.</text>
</comment>
<organism evidence="4 5">
    <name type="scientific">Paraburkholderia panacisoli</name>
    <dbReference type="NCBI Taxonomy" id="2603818"/>
    <lineage>
        <taxon>Bacteria</taxon>
        <taxon>Pseudomonadati</taxon>
        <taxon>Pseudomonadota</taxon>
        <taxon>Betaproteobacteria</taxon>
        <taxon>Burkholderiales</taxon>
        <taxon>Burkholderiaceae</taxon>
        <taxon>Paraburkholderia</taxon>
    </lineage>
</organism>
<feature type="domain" description="Response regulatory" evidence="3">
    <location>
        <begin position="45"/>
        <end position="164"/>
    </location>
</feature>
<accession>A0A5B0GWV2</accession>
<evidence type="ECO:0000256" key="2">
    <source>
        <dbReference type="PROSITE-ProRule" id="PRU00169"/>
    </source>
</evidence>
<dbReference type="GO" id="GO:0000160">
    <property type="term" value="P:phosphorelay signal transduction system"/>
    <property type="evidence" value="ECO:0007669"/>
    <property type="project" value="InterPro"/>
</dbReference>
<reference evidence="4 5" key="1">
    <citation type="submission" date="2019-08" db="EMBL/GenBank/DDBJ databases">
        <title>Paraburkholderia sp. DCY113.</title>
        <authorList>
            <person name="Kang J."/>
        </authorList>
    </citation>
    <scope>NUCLEOTIDE SEQUENCE [LARGE SCALE GENOMIC DNA]</scope>
    <source>
        <strain evidence="4 5">DCY113</strain>
    </source>
</reference>
<dbReference type="InterPro" id="IPR011006">
    <property type="entry name" value="CheY-like_superfamily"/>
</dbReference>
<name>A0A5B0GWV2_9BURK</name>
<keyword evidence="1 2" id="KW-0597">Phosphoprotein</keyword>
<evidence type="ECO:0000313" key="4">
    <source>
        <dbReference type="EMBL" id="KAA1007310.1"/>
    </source>
</evidence>
<dbReference type="AlphaFoldDB" id="A0A5B0GWV2"/>
<protein>
    <submittedName>
        <fullName evidence="4">Response regulator</fullName>
    </submittedName>
</protein>
<dbReference type="RefSeq" id="WP_149672435.1">
    <property type="nucleotide sequence ID" value="NZ_VTUZ01000017.1"/>
</dbReference>
<dbReference type="SMART" id="SM00448">
    <property type="entry name" value="REC"/>
    <property type="match status" value="1"/>
</dbReference>